<dbReference type="Proteomes" id="UP000698242">
    <property type="component" value="Unassembled WGS sequence"/>
</dbReference>
<feature type="domain" description="Bacteriophage Mu GpT" evidence="1">
    <location>
        <begin position="10"/>
        <end position="310"/>
    </location>
</feature>
<evidence type="ECO:0000313" key="2">
    <source>
        <dbReference type="EMBL" id="KAF0676744.1"/>
    </source>
</evidence>
<reference evidence="2" key="1">
    <citation type="submission" date="2013-03" db="EMBL/GenBank/DDBJ databases">
        <title>Genome Sequence of the Profundibacterium mesophilum strain KAUST100406-0324T from Red Sea, a novel genus in the family Rhodobacteraceae.</title>
        <authorList>
            <person name="Essack M."/>
            <person name="Alam I."/>
            <person name="Lafi F."/>
            <person name="Alawi W."/>
            <person name="Kamanu F."/>
            <person name="Al-Suwailem A."/>
            <person name="Lee O.O."/>
            <person name="Xu Y."/>
            <person name="Bajic V."/>
            <person name="Qian P.-Y."/>
            <person name="Archer J."/>
        </authorList>
    </citation>
    <scope>NUCLEOTIDE SEQUENCE</scope>
    <source>
        <strain evidence="2">KAUST100406-0324</strain>
    </source>
</reference>
<dbReference type="EMBL" id="APKE01000012">
    <property type="protein sequence ID" value="KAF0676744.1"/>
    <property type="molecule type" value="Genomic_DNA"/>
</dbReference>
<comment type="caution">
    <text evidence="2">The sequence shown here is derived from an EMBL/GenBank/DDBJ whole genome shotgun (WGS) entry which is preliminary data.</text>
</comment>
<proteinExistence type="predicted"/>
<protein>
    <submittedName>
        <fullName evidence="2">Major head subunit</fullName>
    </submittedName>
</protein>
<dbReference type="OrthoDB" id="9804833at2"/>
<evidence type="ECO:0000313" key="3">
    <source>
        <dbReference type="Proteomes" id="UP000698242"/>
    </source>
</evidence>
<dbReference type="RefSeq" id="WP_159964349.1">
    <property type="nucleotide sequence ID" value="NZ_APKE01000012.1"/>
</dbReference>
<sequence>MIITDAALVALRTSFRKTFADAYAQFRADSFYQRVAFTAPSGSRSNTYGWLGEFPGMREWIGDRVIKDLKEDKYEILNRLWEDTVSVRRTDMEDDNLGMYTGMVQGLAEAAGRHPDELIAELMTNGTLQTCYDGQYFFDTDHPVYPNHDGTGVAATVSNFNDGTGPGGTDVPGPTWYLLDTRRTFKPFIFQERSPAEFDALTDAKDNDQVFMKDLFLYGARARHAAGYGFWQMAYASRAPLTAANFEDARLAMRTVTADGGRPLGIKPSIIVVPPSLQSDANRLFKTMVDANGASNPHYQAVEVLDPDWLA</sequence>
<accession>A0A921NU91</accession>
<gene>
    <name evidence="2" type="ORF">PMES_00931</name>
</gene>
<organism evidence="2 3">
    <name type="scientific">Profundibacterium mesophilum KAUST100406-0324</name>
    <dbReference type="NCBI Taxonomy" id="1037889"/>
    <lineage>
        <taxon>Bacteria</taxon>
        <taxon>Pseudomonadati</taxon>
        <taxon>Pseudomonadota</taxon>
        <taxon>Alphaproteobacteria</taxon>
        <taxon>Rhodobacterales</taxon>
        <taxon>Roseobacteraceae</taxon>
        <taxon>Profundibacterium</taxon>
    </lineage>
</organism>
<evidence type="ECO:0000259" key="1">
    <source>
        <dbReference type="Pfam" id="PF10124"/>
    </source>
</evidence>
<name>A0A921NU91_9RHOB</name>
<dbReference type="Pfam" id="PF10124">
    <property type="entry name" value="Mu-like_gpT"/>
    <property type="match status" value="1"/>
</dbReference>
<dbReference type="AlphaFoldDB" id="A0A921NU91"/>
<dbReference type="InterPro" id="IPR018774">
    <property type="entry name" value="Phage_Mu_GpT"/>
</dbReference>
<keyword evidence="3" id="KW-1185">Reference proteome</keyword>